<sequence>MLSGGYEDPPPGPETSVPSAPVPGTSLSDPGGAGPALAQTSWTSSAGATRSPPPPTTSKVSLWGTSGAPSGKRVVGLELGDQSVGFWAEMALESQVWAPATPMPVPESSLYRQRLEVIAEKRRLQEEIRAARRELEEEKLRVERLKVGGGKDAKRKCLSEWRKSLRERWLMDGAAEGPELPEDTTPQGLQSPQGQAQARIKNLEDSLFTLQSQLQLLQSASTGALHKISGKPTWRRQGHRPLSQLSMETGPAGQTDVDRRASLPAGLVGTPPEFPSEPRDEAVGVPPAVRLVPGAAGPSSEANGPCSELSSTLSPGTEEFKGSVGETKGGGVVKVVWEGLRATEDCATEATGPELEAKVEELVLEAIGERQEADRLELPSWVKEDRGIVEVIWEGVGGPEGTNSEATGEASRGPEAVPTSSPRILEGLEETASHEGERASRSSPDGDRQGGSGGVEGSFIWVERVTLTEEWEELQVEGVGGPRVTGREGGDESSLGAEERRVEESWEVEKRLAEQSVEKENDEKAGTEWEGEERSLVGERKGSEESLPMERRGDEEPLSMEREEVAERERGKEPLGVEKTGDEKKLEEAEKPLVMERRGKISLKVEKGREEALKVERKEGKEALKVGREGGEEALKVEREGEEALKVEGGRGEEALEADGEGDEDTLKVERREGEEALEVEVEGDKEALLAEEKGGEEVLLAENKRNEEELEAIQEPLVSERKGEASLKVVRGGEEALQAEEKGAEEALLAKNTQGLRSEKGLSSEEQRESGEGIECQAEEVSEAEKVSEAETPLGAMKEQGPEEGLQPQNLEGSPEETATKPQTLAKGQGPLGDTTPLLVETPAPQQPPECQPLLQVEGPSAHPVPTYAPDRQLGPSAPPEGEAASGPEQKTCQCCAVM</sequence>
<feature type="compositionally biased region" description="Basic and acidic residues" evidence="2">
    <location>
        <begin position="497"/>
        <end position="591"/>
    </location>
</feature>
<evidence type="ECO:0000313" key="4">
    <source>
        <dbReference type="Proteomes" id="UP000700334"/>
    </source>
</evidence>
<dbReference type="PANTHER" id="PTHR47528">
    <property type="entry name" value="PARALEMMIN-3"/>
    <property type="match status" value="1"/>
</dbReference>
<feature type="region of interest" description="Disordered" evidence="2">
    <location>
        <begin position="1"/>
        <end position="71"/>
    </location>
</feature>
<feature type="region of interest" description="Disordered" evidence="2">
    <location>
        <begin position="706"/>
        <end position="893"/>
    </location>
</feature>
<feature type="compositionally biased region" description="Basic and acidic residues" evidence="2">
    <location>
        <begin position="719"/>
        <end position="746"/>
    </location>
</feature>
<feature type="region of interest" description="Disordered" evidence="2">
    <location>
        <begin position="473"/>
        <end position="591"/>
    </location>
</feature>
<dbReference type="OrthoDB" id="9838391at2759"/>
<evidence type="ECO:0000313" key="3">
    <source>
        <dbReference type="EMBL" id="KAG8521281.1"/>
    </source>
</evidence>
<keyword evidence="1" id="KW-0175">Coiled coil</keyword>
<keyword evidence="4" id="KW-1185">Reference proteome</keyword>
<comment type="caution">
    <text evidence="3">The sequence shown here is derived from an EMBL/GenBank/DDBJ whole genome shotgun (WGS) entry which is preliminary data.</text>
</comment>
<dbReference type="InterPro" id="IPR024149">
    <property type="entry name" value="Paralemmin-3"/>
</dbReference>
<feature type="coiled-coil region" evidence="1">
    <location>
        <begin position="114"/>
        <end position="148"/>
    </location>
</feature>
<dbReference type="EMBL" id="JAGFMF010011481">
    <property type="protein sequence ID" value="KAG8521281.1"/>
    <property type="molecule type" value="Genomic_DNA"/>
</dbReference>
<feature type="compositionally biased region" description="Polar residues" evidence="2">
    <location>
        <begin position="38"/>
        <end position="48"/>
    </location>
</feature>
<protein>
    <submittedName>
        <fullName evidence="3">Paralemmin-3</fullName>
    </submittedName>
</protein>
<dbReference type="AlphaFoldDB" id="A0A8J6AKW7"/>
<feature type="region of interest" description="Disordered" evidence="2">
    <location>
        <begin position="176"/>
        <end position="198"/>
    </location>
</feature>
<feature type="region of interest" description="Disordered" evidence="2">
    <location>
        <begin position="295"/>
        <end position="325"/>
    </location>
</feature>
<organism evidence="3 4">
    <name type="scientific">Galemys pyrenaicus</name>
    <name type="common">Iberian desman</name>
    <name type="synonym">Pyrenean desman</name>
    <dbReference type="NCBI Taxonomy" id="202257"/>
    <lineage>
        <taxon>Eukaryota</taxon>
        <taxon>Metazoa</taxon>
        <taxon>Chordata</taxon>
        <taxon>Craniata</taxon>
        <taxon>Vertebrata</taxon>
        <taxon>Euteleostomi</taxon>
        <taxon>Mammalia</taxon>
        <taxon>Eutheria</taxon>
        <taxon>Laurasiatheria</taxon>
        <taxon>Eulipotyphla</taxon>
        <taxon>Talpidae</taxon>
        <taxon>Galemys</taxon>
    </lineage>
</organism>
<feature type="region of interest" description="Disordered" evidence="2">
    <location>
        <begin position="228"/>
        <end position="258"/>
    </location>
</feature>
<feature type="region of interest" description="Disordered" evidence="2">
    <location>
        <begin position="394"/>
        <end position="457"/>
    </location>
</feature>
<name>A0A8J6AKW7_GALPY</name>
<accession>A0A8J6AKW7</accession>
<dbReference type="PANTHER" id="PTHR47528:SF1">
    <property type="entry name" value="PARALEMMIN-3"/>
    <property type="match status" value="1"/>
</dbReference>
<reference evidence="3" key="1">
    <citation type="journal article" date="2021" name="Evol. Appl.">
        <title>The genome of the Pyrenean desman and the effects of bottlenecks and inbreeding on the genomic landscape of an endangered species.</title>
        <authorList>
            <person name="Escoda L."/>
            <person name="Castresana J."/>
        </authorList>
    </citation>
    <scope>NUCLEOTIDE SEQUENCE</scope>
    <source>
        <strain evidence="3">IBE-C5619</strain>
    </source>
</reference>
<dbReference type="GO" id="GO:0032496">
    <property type="term" value="P:response to lipopolysaccharide"/>
    <property type="evidence" value="ECO:0007669"/>
    <property type="project" value="TreeGrafter"/>
</dbReference>
<dbReference type="GO" id="GO:0008063">
    <property type="term" value="P:Toll signaling pathway"/>
    <property type="evidence" value="ECO:0007669"/>
    <property type="project" value="TreeGrafter"/>
</dbReference>
<gene>
    <name evidence="3" type="ORF">J0S82_001269</name>
</gene>
<dbReference type="Proteomes" id="UP000700334">
    <property type="component" value="Unassembled WGS sequence"/>
</dbReference>
<proteinExistence type="predicted"/>
<feature type="compositionally biased region" description="Polar residues" evidence="2">
    <location>
        <begin position="57"/>
        <end position="68"/>
    </location>
</feature>
<feature type="compositionally biased region" description="Basic and acidic residues" evidence="2">
    <location>
        <begin position="758"/>
        <end position="772"/>
    </location>
</feature>
<evidence type="ECO:0000256" key="1">
    <source>
        <dbReference type="SAM" id="Coils"/>
    </source>
</evidence>
<feature type="compositionally biased region" description="Polar residues" evidence="2">
    <location>
        <begin position="184"/>
        <end position="196"/>
    </location>
</feature>
<evidence type="ECO:0000256" key="2">
    <source>
        <dbReference type="SAM" id="MobiDB-lite"/>
    </source>
</evidence>
<dbReference type="GO" id="GO:0001960">
    <property type="term" value="P:negative regulation of cytokine-mediated signaling pathway"/>
    <property type="evidence" value="ECO:0007669"/>
    <property type="project" value="TreeGrafter"/>
</dbReference>
<feature type="compositionally biased region" description="Basic and acidic residues" evidence="2">
    <location>
        <begin position="431"/>
        <end position="448"/>
    </location>
</feature>